<dbReference type="PANTHER" id="PTHR47027">
    <property type="entry name" value="REVERSE TRANSCRIPTASE DOMAIN-CONTAINING PROTEIN"/>
    <property type="match status" value="1"/>
</dbReference>
<evidence type="ECO:0000256" key="1">
    <source>
        <dbReference type="SAM" id="MobiDB-lite"/>
    </source>
</evidence>
<dbReference type="EMBL" id="UZAK01034401">
    <property type="protein sequence ID" value="VDP44475.1"/>
    <property type="molecule type" value="Genomic_DNA"/>
</dbReference>
<protein>
    <submittedName>
        <fullName evidence="5">Reverse transcriptase domain-containing protein</fullName>
    </submittedName>
</protein>
<organism evidence="5">
    <name type="scientific">Schistosoma curassoni</name>
    <dbReference type="NCBI Taxonomy" id="6186"/>
    <lineage>
        <taxon>Eukaryota</taxon>
        <taxon>Metazoa</taxon>
        <taxon>Spiralia</taxon>
        <taxon>Lophotrochozoa</taxon>
        <taxon>Platyhelminthes</taxon>
        <taxon>Trematoda</taxon>
        <taxon>Digenea</taxon>
        <taxon>Strigeidida</taxon>
        <taxon>Schistosomatoidea</taxon>
        <taxon>Schistosomatidae</taxon>
        <taxon>Schistosoma</taxon>
    </lineage>
</organism>
<name>A0A183K8T7_9TREM</name>
<evidence type="ECO:0000313" key="4">
    <source>
        <dbReference type="Proteomes" id="UP000279833"/>
    </source>
</evidence>
<feature type="compositionally biased region" description="Polar residues" evidence="1">
    <location>
        <begin position="1"/>
        <end position="15"/>
    </location>
</feature>
<evidence type="ECO:0000313" key="3">
    <source>
        <dbReference type="EMBL" id="VDP44475.1"/>
    </source>
</evidence>
<dbReference type="AlphaFoldDB" id="A0A183K8T7"/>
<feature type="domain" description="Reverse transcriptase" evidence="2">
    <location>
        <begin position="425"/>
        <end position="550"/>
    </location>
</feature>
<reference evidence="5" key="1">
    <citation type="submission" date="2016-06" db="UniProtKB">
        <authorList>
            <consortium name="WormBaseParasite"/>
        </authorList>
    </citation>
    <scope>IDENTIFICATION</scope>
</reference>
<gene>
    <name evidence="3" type="ORF">SCUD_LOCUS11417</name>
</gene>
<dbReference type="Pfam" id="PF00078">
    <property type="entry name" value="RVT_1"/>
    <property type="match status" value="1"/>
</dbReference>
<proteinExistence type="predicted"/>
<evidence type="ECO:0000259" key="2">
    <source>
        <dbReference type="Pfam" id="PF00078"/>
    </source>
</evidence>
<dbReference type="Proteomes" id="UP000279833">
    <property type="component" value="Unassembled WGS sequence"/>
</dbReference>
<feature type="region of interest" description="Disordered" evidence="1">
    <location>
        <begin position="290"/>
        <end position="326"/>
    </location>
</feature>
<evidence type="ECO:0000313" key="5">
    <source>
        <dbReference type="WBParaSite" id="SCUD_0001141701-mRNA-1"/>
    </source>
</evidence>
<sequence>FESNQSLEKNIATDTSENKSKEEFNYTSAYIDESDDDTIEEGEEIITSAMPPTQIVNTIVTTTTNPDGSLKRTTKKTTRTVLTTARIRKVKLKNLSTNSESNQSSSYSKNHPEMSNIINFTKYNSEKSDGNSLAQATLAIIPPQTEVIYQENVKPISDIDPDTMAQLKQSPDSVTSQQALTKTTMKKTVSATAATATFYATGSEVMNPNIFTSNESASEVTSEISNNIKRLKDCHQSFSLSSINEKNKTTFNESNRQDAYENEMISTENNNTSMKKNDCEFARTITTRTVTTTHSSGSATTTTTTTTTTMDNNNNNNNNNSTRKQTTRVTNNFASKRSVLFAGSQQIALDPDFVLNGTRQQALYLTTVVGGSQQEALDPCFVLLGTRQQGVPVILRELVLPGGSDLVSPSSASSYNGLHCKIVHGGQLTKSFEVKTGVMQGCLLSPFLFLLVIDWIMETSTSEVKHGIQWTSTMHLDDLDFADDLALLSQTQQQMQEKTNSMAAASAAVDLNIHIGKSRILRYNIECTNPITIDGEDLEDVKTATYLGSIIDENGRSDADVKARISKARAAYLQLKNIWNSKQLSRQFYGMERKSEELRKPSSRRYRCLLTVVYAKYFGSVDRTSLATTYYGREQTRSQRRKKLGRNAVNG</sequence>
<dbReference type="WBParaSite" id="SCUD_0001141701-mRNA-1">
    <property type="protein sequence ID" value="SCUD_0001141701-mRNA-1"/>
    <property type="gene ID" value="SCUD_0001141701"/>
</dbReference>
<keyword evidence="4" id="KW-1185">Reference proteome</keyword>
<reference evidence="3 4" key="2">
    <citation type="submission" date="2018-11" db="EMBL/GenBank/DDBJ databases">
        <authorList>
            <consortium name="Pathogen Informatics"/>
        </authorList>
    </citation>
    <scope>NUCLEOTIDE SEQUENCE [LARGE SCALE GENOMIC DNA]</scope>
    <source>
        <strain evidence="3">Dakar</strain>
        <strain evidence="4">Dakar, Senegal</strain>
    </source>
</reference>
<accession>A0A183K8T7</accession>
<feature type="region of interest" description="Disordered" evidence="1">
    <location>
        <begin position="1"/>
        <end position="27"/>
    </location>
</feature>
<dbReference type="PANTHER" id="PTHR47027:SF20">
    <property type="entry name" value="REVERSE TRANSCRIPTASE-LIKE PROTEIN WITH RNA-DIRECTED DNA POLYMERASE DOMAIN"/>
    <property type="match status" value="1"/>
</dbReference>
<dbReference type="InterPro" id="IPR000477">
    <property type="entry name" value="RT_dom"/>
</dbReference>
<feature type="compositionally biased region" description="Low complexity" evidence="1">
    <location>
        <begin position="290"/>
        <end position="324"/>
    </location>
</feature>